<comment type="caution">
    <text evidence="1">The sequence shown here is derived from an EMBL/GenBank/DDBJ whole genome shotgun (WGS) entry which is preliminary data.</text>
</comment>
<organism evidence="1 2">
    <name type="scientific">Pistacia integerrima</name>
    <dbReference type="NCBI Taxonomy" id="434235"/>
    <lineage>
        <taxon>Eukaryota</taxon>
        <taxon>Viridiplantae</taxon>
        <taxon>Streptophyta</taxon>
        <taxon>Embryophyta</taxon>
        <taxon>Tracheophyta</taxon>
        <taxon>Spermatophyta</taxon>
        <taxon>Magnoliopsida</taxon>
        <taxon>eudicotyledons</taxon>
        <taxon>Gunneridae</taxon>
        <taxon>Pentapetalae</taxon>
        <taxon>rosids</taxon>
        <taxon>malvids</taxon>
        <taxon>Sapindales</taxon>
        <taxon>Anacardiaceae</taxon>
        <taxon>Pistacia</taxon>
    </lineage>
</organism>
<gene>
    <name evidence="1" type="ORF">Pint_16053</name>
</gene>
<reference evidence="2" key="1">
    <citation type="journal article" date="2023" name="G3 (Bethesda)">
        <title>Genome assembly and association tests identify interacting loci associated with vigor, precocity, and sex in interspecific pistachio rootstocks.</title>
        <authorList>
            <person name="Palmer W."/>
            <person name="Jacygrad E."/>
            <person name="Sagayaradj S."/>
            <person name="Cavanaugh K."/>
            <person name="Han R."/>
            <person name="Bertier L."/>
            <person name="Beede B."/>
            <person name="Kafkas S."/>
            <person name="Golino D."/>
            <person name="Preece J."/>
            <person name="Michelmore R."/>
        </authorList>
    </citation>
    <scope>NUCLEOTIDE SEQUENCE [LARGE SCALE GENOMIC DNA]</scope>
</reference>
<dbReference type="Proteomes" id="UP001163603">
    <property type="component" value="Chromosome 2"/>
</dbReference>
<evidence type="ECO:0000313" key="1">
    <source>
        <dbReference type="EMBL" id="KAJ0047640.1"/>
    </source>
</evidence>
<sequence>MHTPISYGSKTDLFYPILLLILLYLFILKFFKTRSQAKQPPLPPGPYSWPILGNILQVGDKPHITLTKLSQTYGPLISLRLGNQPLVVGSSPEAATEILKAHDRILSGRFVPHVAVAKSLEHNNLSLGWVLECNNSSKLLRTLCRTELFSGRAIESQASLREKKVVEMVEFIRKMQGNVVNIRQVALATVFNMISNILVSRDLISLEDDSLKEAISGLMRNITDVVAAPNTSDFYPILAGLDLQRLRKKSTDLFNKASEIWEPIIKERREVMSGDASSQQDFLDALIKNGSSDLQINMLLLELLSAGTDTSSSTVEWTLAELLKHPECIKKVEEELKKEIDQDVIKESHVPKLTFLQACVKETLRLHPPGPFLLPHRAVESCEVMTYTIPKNCQVLINFWAIGRDPKIWEDPLVYKPERFLDSNLDFEGNDFEFIPFGVGRRICPGVPMATKHVPLILASLIHFFDWSLLYGRDPEDLDMTEKLAQTLCKEQPLLLITKAKI</sequence>
<keyword evidence="2" id="KW-1185">Reference proteome</keyword>
<protein>
    <submittedName>
        <fullName evidence="1">Uncharacterized protein</fullName>
    </submittedName>
</protein>
<evidence type="ECO:0000313" key="2">
    <source>
        <dbReference type="Proteomes" id="UP001163603"/>
    </source>
</evidence>
<proteinExistence type="predicted"/>
<name>A0ACC0Z811_9ROSI</name>
<accession>A0ACC0Z811</accession>
<dbReference type="EMBL" id="CM047737">
    <property type="protein sequence ID" value="KAJ0047640.1"/>
    <property type="molecule type" value="Genomic_DNA"/>
</dbReference>